<feature type="compositionally biased region" description="Low complexity" evidence="1">
    <location>
        <begin position="32"/>
        <end position="43"/>
    </location>
</feature>
<feature type="chain" id="PRO_5039158882" evidence="2">
    <location>
        <begin position="22"/>
        <end position="198"/>
    </location>
</feature>
<evidence type="ECO:0000313" key="5">
    <source>
        <dbReference type="Proteomes" id="UP000281726"/>
    </source>
</evidence>
<sequence>MRRTLLSGSAMLALLAMTGCGGGESTGTADNASPGATASSSAASAQLNDAEVMFAQMMIPHHEQAVEMADLAATRVKDPDLKKLAAQIKAAQAPEITTMAGWLTAMGKPTEAPGGHQIHGTDAMPGMVSDKDLAALKAASGDDFDRMFARLMIAHHNGAIQMARTVQSDGTNAEAKNLAAAIERTQADEVQTLQKFLG</sequence>
<comment type="caution">
    <text evidence="4">The sequence shown here is derived from an EMBL/GenBank/DDBJ whole genome shotgun (WGS) entry which is preliminary data.</text>
</comment>
<proteinExistence type="predicted"/>
<gene>
    <name evidence="4" type="ORF">D7223_01005</name>
</gene>
<dbReference type="AlphaFoldDB" id="A0A3A9ZQD7"/>
<dbReference type="InterPro" id="IPR012347">
    <property type="entry name" value="Ferritin-like"/>
</dbReference>
<dbReference type="RefSeq" id="WP_120723804.1">
    <property type="nucleotide sequence ID" value="NZ_RBAK01000001.1"/>
</dbReference>
<dbReference type="EMBL" id="RBAK01000001">
    <property type="protein sequence ID" value="RKN50409.1"/>
    <property type="molecule type" value="Genomic_DNA"/>
</dbReference>
<name>A0A3A9ZQD7_9ACTN</name>
<dbReference type="Proteomes" id="UP000281726">
    <property type="component" value="Unassembled WGS sequence"/>
</dbReference>
<evidence type="ECO:0000256" key="2">
    <source>
        <dbReference type="SAM" id="SignalP"/>
    </source>
</evidence>
<dbReference type="Pfam" id="PF03713">
    <property type="entry name" value="DUF305"/>
    <property type="match status" value="1"/>
</dbReference>
<keyword evidence="5" id="KW-1185">Reference proteome</keyword>
<keyword evidence="2" id="KW-0732">Signal</keyword>
<evidence type="ECO:0000313" key="4">
    <source>
        <dbReference type="EMBL" id="RKN50409.1"/>
    </source>
</evidence>
<dbReference type="PROSITE" id="PS51257">
    <property type="entry name" value="PROKAR_LIPOPROTEIN"/>
    <property type="match status" value="1"/>
</dbReference>
<feature type="domain" description="DUF305" evidence="3">
    <location>
        <begin position="51"/>
        <end position="197"/>
    </location>
</feature>
<evidence type="ECO:0000256" key="1">
    <source>
        <dbReference type="SAM" id="MobiDB-lite"/>
    </source>
</evidence>
<protein>
    <submittedName>
        <fullName evidence="4">DUF305 domain-containing protein</fullName>
    </submittedName>
</protein>
<evidence type="ECO:0000259" key="3">
    <source>
        <dbReference type="Pfam" id="PF03713"/>
    </source>
</evidence>
<accession>A0A3A9ZQD7</accession>
<dbReference type="PANTHER" id="PTHR36933">
    <property type="entry name" value="SLL0788 PROTEIN"/>
    <property type="match status" value="1"/>
</dbReference>
<dbReference type="Gene3D" id="1.20.1260.10">
    <property type="match status" value="1"/>
</dbReference>
<feature type="signal peptide" evidence="2">
    <location>
        <begin position="1"/>
        <end position="21"/>
    </location>
</feature>
<organism evidence="4 5">
    <name type="scientific">Micromonospora endolithica</name>
    <dbReference type="NCBI Taxonomy" id="230091"/>
    <lineage>
        <taxon>Bacteria</taxon>
        <taxon>Bacillati</taxon>
        <taxon>Actinomycetota</taxon>
        <taxon>Actinomycetes</taxon>
        <taxon>Micromonosporales</taxon>
        <taxon>Micromonosporaceae</taxon>
        <taxon>Micromonospora</taxon>
    </lineage>
</organism>
<dbReference type="PANTHER" id="PTHR36933:SF1">
    <property type="entry name" value="SLL0788 PROTEIN"/>
    <property type="match status" value="1"/>
</dbReference>
<dbReference type="InterPro" id="IPR005183">
    <property type="entry name" value="DUF305_CopM-like"/>
</dbReference>
<dbReference type="OrthoDB" id="26872at2"/>
<reference evidence="4 5" key="1">
    <citation type="journal article" date="2004" name="Syst. Appl. Microbiol.">
        <title>Cryptoendolithic actinomycetes from antarctic sandstone rock samples: Micromonospora endolithica sp. nov. and two isolates related to Micromonospora coerulea Jensen 1932.</title>
        <authorList>
            <person name="Hirsch P."/>
            <person name="Mevs U."/>
            <person name="Kroppenstedt R.M."/>
            <person name="Schumann P."/>
            <person name="Stackebrandt E."/>
        </authorList>
    </citation>
    <scope>NUCLEOTIDE SEQUENCE [LARGE SCALE GENOMIC DNA]</scope>
    <source>
        <strain evidence="4 5">JCM 12677</strain>
    </source>
</reference>
<feature type="region of interest" description="Disordered" evidence="1">
    <location>
        <begin position="24"/>
        <end position="43"/>
    </location>
</feature>